<dbReference type="GO" id="GO:0003677">
    <property type="term" value="F:DNA binding"/>
    <property type="evidence" value="ECO:0007669"/>
    <property type="project" value="InterPro"/>
</dbReference>
<dbReference type="STRING" id="1331196.A0A1B9IF04"/>
<evidence type="ECO:0000259" key="7">
    <source>
        <dbReference type="Pfam" id="PF04082"/>
    </source>
</evidence>
<dbReference type="GO" id="GO:0005634">
    <property type="term" value="C:nucleus"/>
    <property type="evidence" value="ECO:0007669"/>
    <property type="project" value="UniProtKB-SubCell"/>
</dbReference>
<keyword evidence="9" id="KW-1185">Reference proteome</keyword>
<dbReference type="PANTHER" id="PTHR47338">
    <property type="entry name" value="ZN(II)2CYS6 TRANSCRIPTION FACTOR (EUROFUNG)-RELATED"/>
    <property type="match status" value="1"/>
</dbReference>
<dbReference type="Pfam" id="PF04082">
    <property type="entry name" value="Fungal_trans"/>
    <property type="match status" value="1"/>
</dbReference>
<dbReference type="Proteomes" id="UP000092583">
    <property type="component" value="Unassembled WGS sequence"/>
</dbReference>
<reference evidence="9" key="2">
    <citation type="submission" date="2013-12" db="EMBL/GenBank/DDBJ databases">
        <title>Evolution of pathogenesis and genome organization in the Tremellales.</title>
        <authorList>
            <person name="Cuomo C."/>
            <person name="Litvintseva A."/>
            <person name="Heitman J."/>
            <person name="Chen Y."/>
            <person name="Sun S."/>
            <person name="Springer D."/>
            <person name="Dromer F."/>
            <person name="Young S."/>
            <person name="Zeng Q."/>
            <person name="Chapman S."/>
            <person name="Gujja S."/>
            <person name="Saif S."/>
            <person name="Birren B."/>
        </authorList>
    </citation>
    <scope>NUCLEOTIDE SEQUENCE [LARGE SCALE GENOMIC DNA]</scope>
    <source>
        <strain evidence="9">CBS 10435</strain>
    </source>
</reference>
<dbReference type="GO" id="GO:0006351">
    <property type="term" value="P:DNA-templated transcription"/>
    <property type="evidence" value="ECO:0007669"/>
    <property type="project" value="InterPro"/>
</dbReference>
<evidence type="ECO:0000256" key="2">
    <source>
        <dbReference type="ARBA" id="ARBA00022723"/>
    </source>
</evidence>
<evidence type="ECO:0000256" key="6">
    <source>
        <dbReference type="SAM" id="MobiDB-lite"/>
    </source>
</evidence>
<comment type="subcellular location">
    <subcellularLocation>
        <location evidence="1">Nucleus</location>
    </subcellularLocation>
</comment>
<dbReference type="InterPro" id="IPR007219">
    <property type="entry name" value="XnlR_reg_dom"/>
</dbReference>
<sequence length="669" mass="74373">MGPELVSGGQPDRPSDLSEATPSSSMTLVGNSAGGLNDLIKLYFRTVHHFGYLSFVHEADYWELKERNCAPEDLSLLMAAHAVRFGGRSRDLWQLELADRTVVDVGERLTSKVLDEFGAVELMEVVLCQTYDFLNGRYQRGMVMAGMAVRMMTFLRLHELDEWPRQTAKPLLSKESLRRLAWSVWYLDATLDGGVFGASNIHEDAFTIQLPCEDRPFLLHRQVVTEHLVPRHPFVTHPGNLPRLEPVDLSGHLIRAMAARQCLAQAYSRIRRRLLTHGSVSEMSREAQAKANRLLDSLTPDLVYSRALYHIYHDRRPALVSLHVVRNNCIRHTSLLRLMVAQLTLDPDTDQDKERQKLISNAIKLSQILGDAIAHDVSLDPQIAMHAYNAIEIFLFQPLRLPIESIDPQGLSRERIVAAIKPLLHVMRAASTICPLVNLIYPEAINRMVQMGYLEDLTNEDILAVLQKVHCLTNADKEFDWTESFWRYEVLLSRRSRIGATGMADPEGPTDNGLAESPEDTLLEVPPALPTSRAVHVDSPSSTNQQIVNMANTPQSLANDASLAPFGPGSPVYEDGRNLQLAADPISRLQDLFATRGPETNAGSPAPYVAISDLTSNATVPWPFLSMTGSSEPQTMYGADTLGGISSEVHAIPTAQLGQEDAPIPFPWK</sequence>
<name>A0A1B9IF04_9TREE</name>
<keyword evidence="4" id="KW-0804">Transcription</keyword>
<dbReference type="CDD" id="cd12148">
    <property type="entry name" value="fungal_TF_MHR"/>
    <property type="match status" value="1"/>
</dbReference>
<dbReference type="InterPro" id="IPR050815">
    <property type="entry name" value="TF_fung"/>
</dbReference>
<evidence type="ECO:0000256" key="5">
    <source>
        <dbReference type="ARBA" id="ARBA00023242"/>
    </source>
</evidence>
<gene>
    <name evidence="8" type="ORF">L486_08499</name>
</gene>
<keyword evidence="3" id="KW-0805">Transcription regulation</keyword>
<dbReference type="PANTHER" id="PTHR47338:SF7">
    <property type="entry name" value="ZN(II)2CYS6 TRANSCRIPTION FACTOR (EUROFUNG)"/>
    <property type="match status" value="1"/>
</dbReference>
<reference evidence="8 9" key="1">
    <citation type="submission" date="2013-07" db="EMBL/GenBank/DDBJ databases">
        <title>The Genome Sequence of Kwoniella mangroviensis CBS10435.</title>
        <authorList>
            <consortium name="The Broad Institute Genome Sequencing Platform"/>
            <person name="Cuomo C."/>
            <person name="Litvintseva A."/>
            <person name="Chen Y."/>
            <person name="Heitman J."/>
            <person name="Sun S."/>
            <person name="Springer D."/>
            <person name="Dromer F."/>
            <person name="Young S.K."/>
            <person name="Zeng Q."/>
            <person name="Gargeya S."/>
            <person name="Fitzgerald M."/>
            <person name="Abouelleil A."/>
            <person name="Alvarado L."/>
            <person name="Berlin A.M."/>
            <person name="Chapman S.B."/>
            <person name="Dewar J."/>
            <person name="Goldberg J."/>
            <person name="Griggs A."/>
            <person name="Gujja S."/>
            <person name="Hansen M."/>
            <person name="Howarth C."/>
            <person name="Imamovic A."/>
            <person name="Larimer J."/>
            <person name="McCowan C."/>
            <person name="Murphy C."/>
            <person name="Pearson M."/>
            <person name="Priest M."/>
            <person name="Roberts A."/>
            <person name="Saif S."/>
            <person name="Shea T."/>
            <person name="Sykes S."/>
            <person name="Wortman J."/>
            <person name="Nusbaum C."/>
            <person name="Birren B."/>
        </authorList>
    </citation>
    <scope>NUCLEOTIDE SEQUENCE [LARGE SCALE GENOMIC DNA]</scope>
    <source>
        <strain evidence="8 9">CBS 10435</strain>
    </source>
</reference>
<dbReference type="GO" id="GO:0000981">
    <property type="term" value="F:DNA-binding transcription factor activity, RNA polymerase II-specific"/>
    <property type="evidence" value="ECO:0007669"/>
    <property type="project" value="InterPro"/>
</dbReference>
<keyword evidence="2" id="KW-0479">Metal-binding</keyword>
<proteinExistence type="predicted"/>
<protein>
    <recommendedName>
        <fullName evidence="7">Xylanolytic transcriptional activator regulatory domain-containing protein</fullName>
    </recommendedName>
</protein>
<evidence type="ECO:0000256" key="4">
    <source>
        <dbReference type="ARBA" id="ARBA00023163"/>
    </source>
</evidence>
<organism evidence="8 9">
    <name type="scientific">Kwoniella mangroviensis CBS 10435</name>
    <dbReference type="NCBI Taxonomy" id="1331196"/>
    <lineage>
        <taxon>Eukaryota</taxon>
        <taxon>Fungi</taxon>
        <taxon>Dikarya</taxon>
        <taxon>Basidiomycota</taxon>
        <taxon>Agaricomycotina</taxon>
        <taxon>Tremellomycetes</taxon>
        <taxon>Tremellales</taxon>
        <taxon>Cryptococcaceae</taxon>
        <taxon>Kwoniella</taxon>
    </lineage>
</organism>
<keyword evidence="5" id="KW-0539">Nucleus</keyword>
<dbReference type="OrthoDB" id="2563500at2759"/>
<feature type="domain" description="Xylanolytic transcriptional activator regulatory" evidence="7">
    <location>
        <begin position="40"/>
        <end position="215"/>
    </location>
</feature>
<evidence type="ECO:0000256" key="1">
    <source>
        <dbReference type="ARBA" id="ARBA00004123"/>
    </source>
</evidence>
<dbReference type="GO" id="GO:0008270">
    <property type="term" value="F:zinc ion binding"/>
    <property type="evidence" value="ECO:0007669"/>
    <property type="project" value="InterPro"/>
</dbReference>
<dbReference type="EMBL" id="KV700097">
    <property type="protein sequence ID" value="OCF54021.1"/>
    <property type="molecule type" value="Genomic_DNA"/>
</dbReference>
<dbReference type="AlphaFoldDB" id="A0A1B9IF04"/>
<evidence type="ECO:0000256" key="3">
    <source>
        <dbReference type="ARBA" id="ARBA00023015"/>
    </source>
</evidence>
<feature type="region of interest" description="Disordered" evidence="6">
    <location>
        <begin position="1"/>
        <end position="26"/>
    </location>
</feature>
<accession>A0A1B9IF04</accession>
<evidence type="ECO:0000313" key="8">
    <source>
        <dbReference type="EMBL" id="OCF54021.1"/>
    </source>
</evidence>
<evidence type="ECO:0000313" key="9">
    <source>
        <dbReference type="Proteomes" id="UP000092583"/>
    </source>
</evidence>